<evidence type="ECO:0000313" key="3">
    <source>
        <dbReference type="Proteomes" id="UP000664209"/>
    </source>
</evidence>
<evidence type="ECO:0000313" key="2">
    <source>
        <dbReference type="EMBL" id="MBO1752751.1"/>
    </source>
</evidence>
<keyword evidence="3" id="KW-1185">Reference proteome</keyword>
<gene>
    <name evidence="2" type="ORF">J4G33_13140</name>
</gene>
<keyword evidence="1" id="KW-0732">Signal</keyword>
<evidence type="ECO:0000256" key="1">
    <source>
        <dbReference type="SAM" id="SignalP"/>
    </source>
</evidence>
<dbReference type="Proteomes" id="UP000664209">
    <property type="component" value="Unassembled WGS sequence"/>
</dbReference>
<feature type="signal peptide" evidence="1">
    <location>
        <begin position="1"/>
        <end position="34"/>
    </location>
</feature>
<name>A0A939LQQ8_9CELL</name>
<organism evidence="2 3">
    <name type="scientific">Actinotalea soli</name>
    <dbReference type="NCBI Taxonomy" id="2819234"/>
    <lineage>
        <taxon>Bacteria</taxon>
        <taxon>Bacillati</taxon>
        <taxon>Actinomycetota</taxon>
        <taxon>Actinomycetes</taxon>
        <taxon>Micrococcales</taxon>
        <taxon>Cellulomonadaceae</taxon>
        <taxon>Actinotalea</taxon>
    </lineage>
</organism>
<dbReference type="RefSeq" id="WP_208056429.1">
    <property type="nucleotide sequence ID" value="NZ_JAGEMK010000007.1"/>
</dbReference>
<dbReference type="EMBL" id="JAGEMK010000007">
    <property type="protein sequence ID" value="MBO1752751.1"/>
    <property type="molecule type" value="Genomic_DNA"/>
</dbReference>
<dbReference type="PROSITE" id="PS51318">
    <property type="entry name" value="TAT"/>
    <property type="match status" value="1"/>
</dbReference>
<dbReference type="PROSITE" id="PS51257">
    <property type="entry name" value="PROKAR_LIPOPROTEIN"/>
    <property type="match status" value="1"/>
</dbReference>
<sequence>MRTTTSRSFLTLTGAGLVLALAACSGGSSESSSAPEPGPLDVYFEDLYADWDSDEGQAQMMRVEEIAAECMAEQGFEYIPQDTSGGVSFSSDDLDVEWGTAEFAEQYGYGITTDPWGTVDEGEPVDEEEWVDPNAEYVEAMSPSEQDAYYAALYGTDPGPAEGEEEEWEYDWELAGCQGLAQHEVYEGGDSADSERFAALEDEMSRMWEATEADPRLAEAGAEWGSCMADAGYPGLAAVGDAEEAFYEEINAIQEEAYGQDLGEDATAEDWEALDKAAREAQSELTPREIETAVADFECRDKVGYTEVLTEVNHEHQQAFVDAHKADLEAYVEHVRESMG</sequence>
<dbReference type="AlphaFoldDB" id="A0A939LQQ8"/>
<accession>A0A939LQQ8</accession>
<feature type="chain" id="PRO_5036797406" evidence="1">
    <location>
        <begin position="35"/>
        <end position="340"/>
    </location>
</feature>
<proteinExistence type="predicted"/>
<dbReference type="InterPro" id="IPR006311">
    <property type="entry name" value="TAT_signal"/>
</dbReference>
<protein>
    <submittedName>
        <fullName evidence="2">Uncharacterized protein</fullName>
    </submittedName>
</protein>
<comment type="caution">
    <text evidence="2">The sequence shown here is derived from an EMBL/GenBank/DDBJ whole genome shotgun (WGS) entry which is preliminary data.</text>
</comment>
<reference evidence="2" key="1">
    <citation type="submission" date="2021-03" db="EMBL/GenBank/DDBJ databases">
        <title>Actinotalea soli sp. nov., isolated from soil.</title>
        <authorList>
            <person name="Ping W."/>
            <person name="Zhang J."/>
        </authorList>
    </citation>
    <scope>NUCLEOTIDE SEQUENCE</scope>
    <source>
        <strain evidence="2">BY-33</strain>
    </source>
</reference>